<keyword evidence="3" id="KW-0804">Transcription</keyword>
<reference evidence="5 6" key="1">
    <citation type="journal article" date="2014" name="Antonie Van Leeuwenhoek">
        <title>Hyphomonas beringensis sp. nov. and Hyphomonas chukchiensis sp. nov., isolated from surface seawater of the Bering Sea and Chukchi Sea.</title>
        <authorList>
            <person name="Li C."/>
            <person name="Lai Q."/>
            <person name="Li G."/>
            <person name="Dong C."/>
            <person name="Wang J."/>
            <person name="Liao Y."/>
            <person name="Shao Z."/>
        </authorList>
    </citation>
    <scope>NUCLEOTIDE SEQUENCE [LARGE SCALE GENOMIC DNA]</scope>
    <source>
        <strain evidence="5 6">BH-BN04-4</strain>
    </source>
</reference>
<dbReference type="EMBL" id="AWFG01000063">
    <property type="protein sequence ID" value="KCZ55183.1"/>
    <property type="molecule type" value="Genomic_DNA"/>
</dbReference>
<dbReference type="Proteomes" id="UP000027190">
    <property type="component" value="Unassembled WGS sequence"/>
</dbReference>
<dbReference type="InterPro" id="IPR015358">
    <property type="entry name" value="Tscrpt_reg_MerR_DNA-bd"/>
</dbReference>
<dbReference type="PRINTS" id="PR00040">
    <property type="entry name" value="HTHMERR"/>
</dbReference>
<dbReference type="STRING" id="1280947.HY30_08445"/>
<dbReference type="Pfam" id="PF09278">
    <property type="entry name" value="MerR-DNA-bind"/>
    <property type="match status" value="1"/>
</dbReference>
<evidence type="ECO:0000256" key="1">
    <source>
        <dbReference type="ARBA" id="ARBA00023015"/>
    </source>
</evidence>
<dbReference type="OrthoDB" id="9802944at2"/>
<name>A0A062UBW0_9PROT</name>
<dbReference type="CDD" id="cd04785">
    <property type="entry name" value="HTH_CadR-PbrR-like"/>
    <property type="match status" value="1"/>
</dbReference>
<keyword evidence="6" id="KW-1185">Reference proteome</keyword>
<evidence type="ECO:0000256" key="2">
    <source>
        <dbReference type="ARBA" id="ARBA00023125"/>
    </source>
</evidence>
<dbReference type="PANTHER" id="PTHR30204">
    <property type="entry name" value="REDOX-CYCLING DRUG-SENSING TRANSCRIPTIONAL ACTIVATOR SOXR"/>
    <property type="match status" value="1"/>
</dbReference>
<dbReference type="PROSITE" id="PS50937">
    <property type="entry name" value="HTH_MERR_2"/>
    <property type="match status" value="1"/>
</dbReference>
<dbReference type="Pfam" id="PF00376">
    <property type="entry name" value="MerR"/>
    <property type="match status" value="1"/>
</dbReference>
<dbReference type="PROSITE" id="PS00552">
    <property type="entry name" value="HTH_MERR_1"/>
    <property type="match status" value="1"/>
</dbReference>
<dbReference type="RefSeq" id="WP_034742921.1">
    <property type="nucleotide sequence ID" value="NZ_AWFG01000063.1"/>
</dbReference>
<dbReference type="SMART" id="SM00422">
    <property type="entry name" value="HTH_MERR"/>
    <property type="match status" value="1"/>
</dbReference>
<dbReference type="Gene3D" id="1.10.1660.10">
    <property type="match status" value="1"/>
</dbReference>
<evidence type="ECO:0000313" key="6">
    <source>
        <dbReference type="Proteomes" id="UP000027190"/>
    </source>
</evidence>
<dbReference type="eggNOG" id="COG0789">
    <property type="taxonomic scope" value="Bacteria"/>
</dbReference>
<protein>
    <recommendedName>
        <fullName evidence="4">HTH merR-type domain-containing protein</fullName>
    </recommendedName>
</protein>
<evidence type="ECO:0000313" key="5">
    <source>
        <dbReference type="EMBL" id="KCZ55183.1"/>
    </source>
</evidence>
<sequence length="139" mass="15409">MATQRRTIGQLSKAAGVKVTTIRYYESIGLLPDPGRTTGGQRVYDTATQQRLSFIRQSRDLGFPVEAIRELIALQMTPDEDCAKVDKVARHHLAEVDRRLKQLRALKRELQGMITSCEGGEVACCAIMESISNAASYPL</sequence>
<proteinExistence type="predicted"/>
<keyword evidence="1" id="KW-0805">Transcription regulation</keyword>
<dbReference type="GO" id="GO:0003700">
    <property type="term" value="F:DNA-binding transcription factor activity"/>
    <property type="evidence" value="ECO:0007669"/>
    <property type="project" value="InterPro"/>
</dbReference>
<feature type="domain" description="HTH merR-type" evidence="4">
    <location>
        <begin position="7"/>
        <end position="74"/>
    </location>
</feature>
<evidence type="ECO:0000256" key="3">
    <source>
        <dbReference type="ARBA" id="ARBA00023163"/>
    </source>
</evidence>
<accession>A0A062UBW0</accession>
<gene>
    <name evidence="5" type="ORF">HY30_08445</name>
</gene>
<evidence type="ECO:0000259" key="4">
    <source>
        <dbReference type="PROSITE" id="PS50937"/>
    </source>
</evidence>
<organism evidence="5 6">
    <name type="scientific">Hyphomonas chukchiensis</name>
    <dbReference type="NCBI Taxonomy" id="1280947"/>
    <lineage>
        <taxon>Bacteria</taxon>
        <taxon>Pseudomonadati</taxon>
        <taxon>Pseudomonadota</taxon>
        <taxon>Alphaproteobacteria</taxon>
        <taxon>Hyphomonadales</taxon>
        <taxon>Hyphomonadaceae</taxon>
        <taxon>Hyphomonas</taxon>
    </lineage>
</organism>
<dbReference type="PANTHER" id="PTHR30204:SF94">
    <property type="entry name" value="HEAVY METAL-DEPENDENT TRANSCRIPTIONAL REGULATOR HI_0293-RELATED"/>
    <property type="match status" value="1"/>
</dbReference>
<dbReference type="GO" id="GO:0003677">
    <property type="term" value="F:DNA binding"/>
    <property type="evidence" value="ECO:0007669"/>
    <property type="project" value="UniProtKB-KW"/>
</dbReference>
<dbReference type="InterPro" id="IPR009061">
    <property type="entry name" value="DNA-bd_dom_put_sf"/>
</dbReference>
<dbReference type="SUPFAM" id="SSF46955">
    <property type="entry name" value="Putative DNA-binding domain"/>
    <property type="match status" value="1"/>
</dbReference>
<comment type="caution">
    <text evidence="5">The sequence shown here is derived from an EMBL/GenBank/DDBJ whole genome shotgun (WGS) entry which is preliminary data.</text>
</comment>
<dbReference type="AlphaFoldDB" id="A0A062UBW0"/>
<dbReference type="PATRIC" id="fig|1280947.3.peg.3128"/>
<dbReference type="InterPro" id="IPR000551">
    <property type="entry name" value="MerR-type_HTH_dom"/>
</dbReference>
<keyword evidence="2" id="KW-0238">DNA-binding</keyword>
<dbReference type="InterPro" id="IPR047057">
    <property type="entry name" value="MerR_fam"/>
</dbReference>